<organism evidence="1 2">
    <name type="scientific">Monilinia laxa</name>
    <name type="common">Brown rot fungus</name>
    <name type="synonym">Sclerotinia laxa</name>
    <dbReference type="NCBI Taxonomy" id="61186"/>
    <lineage>
        <taxon>Eukaryota</taxon>
        <taxon>Fungi</taxon>
        <taxon>Dikarya</taxon>
        <taxon>Ascomycota</taxon>
        <taxon>Pezizomycotina</taxon>
        <taxon>Leotiomycetes</taxon>
        <taxon>Helotiales</taxon>
        <taxon>Sclerotiniaceae</taxon>
        <taxon>Monilinia</taxon>
    </lineage>
</organism>
<gene>
    <name evidence="1" type="ORF">EYC80_004684</name>
</gene>
<accession>A0A5N6KHR6</accession>
<dbReference type="AlphaFoldDB" id="A0A5N6KHR6"/>
<protein>
    <submittedName>
        <fullName evidence="1">Uncharacterized protein</fullName>
    </submittedName>
</protein>
<proteinExistence type="predicted"/>
<evidence type="ECO:0000313" key="1">
    <source>
        <dbReference type="EMBL" id="KAB8303237.1"/>
    </source>
</evidence>
<sequence>MTQHTHTGYCSMRSMPSNFQEPYYNQREDTTPFHPIQTPRRLKLALAGTDPKLHPTYEISIHLISFHFIHCMRGLNTFPISPIF</sequence>
<evidence type="ECO:0000313" key="2">
    <source>
        <dbReference type="Proteomes" id="UP000326757"/>
    </source>
</evidence>
<dbReference type="Proteomes" id="UP000326757">
    <property type="component" value="Unassembled WGS sequence"/>
</dbReference>
<reference evidence="1 2" key="1">
    <citation type="submission" date="2019-06" db="EMBL/GenBank/DDBJ databases">
        <title>Genome Sequence of the Brown Rot Fungal Pathogen Monilinia laxa.</title>
        <authorList>
            <person name="De Miccolis Angelini R.M."/>
            <person name="Landi L."/>
            <person name="Abate D."/>
            <person name="Pollastro S."/>
            <person name="Romanazzi G."/>
            <person name="Faretra F."/>
        </authorList>
    </citation>
    <scope>NUCLEOTIDE SEQUENCE [LARGE SCALE GENOMIC DNA]</scope>
    <source>
        <strain evidence="1 2">Mlax316</strain>
    </source>
</reference>
<name>A0A5N6KHR6_MONLA</name>
<dbReference type="EMBL" id="VIGI01000002">
    <property type="protein sequence ID" value="KAB8303237.1"/>
    <property type="molecule type" value="Genomic_DNA"/>
</dbReference>
<keyword evidence="2" id="KW-1185">Reference proteome</keyword>
<comment type="caution">
    <text evidence="1">The sequence shown here is derived from an EMBL/GenBank/DDBJ whole genome shotgun (WGS) entry which is preliminary data.</text>
</comment>